<feature type="region of interest" description="Disordered" evidence="1">
    <location>
        <begin position="305"/>
        <end position="341"/>
    </location>
</feature>
<feature type="compositionally biased region" description="Basic and acidic residues" evidence="1">
    <location>
        <begin position="321"/>
        <end position="333"/>
    </location>
</feature>
<reference evidence="2" key="2">
    <citation type="submission" date="2022-06" db="UniProtKB">
        <authorList>
            <consortium name="EnsemblMetazoa"/>
        </authorList>
    </citation>
    <scope>IDENTIFICATION</scope>
    <source>
        <strain evidence="2">DF5081</strain>
    </source>
</reference>
<proteinExistence type="predicted"/>
<protein>
    <recommendedName>
        <fullName evidence="4">Peptidase A2 domain-containing protein</fullName>
    </recommendedName>
</protein>
<sequence>MAEAPVQRNALKEPSLKVESIDIKGLDVQQGKRVKKDVVRGSKMIEKGKIGAADVDLVIDSGACISLMSTKTWRWICKINGVEWEKKVKKEKTDLRTVFTAINGPIKLIEKVSVETSMRTKTRRLTFYVAAVEPRNDHSGNWRDVRIVDEVKLDKHGQKIVEIFVEGIIHKERRLCLITPTSRCVTARACQVNSEGKARIKIANHMSESIFLRKGQKIATGELNGFEILNKKPELLKKLNSWFRDIDDTKTYKPTVCEVRQEVQVVGSHSNGPLEKDGEDAAGNVHSDADSRFGLAHGRKNGRKVVKKNVSTGQKEHKRRSKEELNGTRREQHVQPANRTFMRPRSCLVRNTFGEKYTNQPVDTLLVMAPGVSENAVPLAFTEKLILKRAQYAEEMLQKQFNKKRYSRVIMVIPFVPDDDHGDQWARLINVVPGSTKILLIPAPTSINDFSLAGAFISLVASLKRSRGELDVISPGDRVMTHKNQRLVDLGDQMNPFDYWHVINNVIRGRNLVWQPLKVSVVDMGQTRRRPELRQRRQYPHREK</sequence>
<reference evidence="3" key="1">
    <citation type="submission" date="2010-08" db="EMBL/GenBank/DDBJ databases">
        <authorList>
            <consortium name="Caenorhabditis japonica Sequencing Consortium"/>
            <person name="Wilson R.K."/>
        </authorList>
    </citation>
    <scope>NUCLEOTIDE SEQUENCE [LARGE SCALE GENOMIC DNA]</scope>
    <source>
        <strain evidence="3">DF5081</strain>
    </source>
</reference>
<dbReference type="EnsemblMetazoa" id="CJA29181.1">
    <property type="protein sequence ID" value="CJA29181.1"/>
    <property type="gene ID" value="WBGene00184755"/>
</dbReference>
<name>A0A8R1E9R9_CAEJA</name>
<dbReference type="AlphaFoldDB" id="A0A8R1E9R9"/>
<evidence type="ECO:0008006" key="4">
    <source>
        <dbReference type="Google" id="ProtNLM"/>
    </source>
</evidence>
<evidence type="ECO:0000313" key="3">
    <source>
        <dbReference type="Proteomes" id="UP000005237"/>
    </source>
</evidence>
<dbReference type="Proteomes" id="UP000005237">
    <property type="component" value="Unassembled WGS sequence"/>
</dbReference>
<keyword evidence="3" id="KW-1185">Reference proteome</keyword>
<organism evidence="2 3">
    <name type="scientific">Caenorhabditis japonica</name>
    <dbReference type="NCBI Taxonomy" id="281687"/>
    <lineage>
        <taxon>Eukaryota</taxon>
        <taxon>Metazoa</taxon>
        <taxon>Ecdysozoa</taxon>
        <taxon>Nematoda</taxon>
        <taxon>Chromadorea</taxon>
        <taxon>Rhabditida</taxon>
        <taxon>Rhabditina</taxon>
        <taxon>Rhabditomorpha</taxon>
        <taxon>Rhabditoidea</taxon>
        <taxon>Rhabditidae</taxon>
        <taxon>Peloderinae</taxon>
        <taxon>Caenorhabditis</taxon>
    </lineage>
</organism>
<accession>A0A8R1E9R9</accession>
<evidence type="ECO:0000313" key="2">
    <source>
        <dbReference type="EnsemblMetazoa" id="CJA29181.1"/>
    </source>
</evidence>
<evidence type="ECO:0000256" key="1">
    <source>
        <dbReference type="SAM" id="MobiDB-lite"/>
    </source>
</evidence>